<feature type="region of interest" description="Disordered" evidence="3">
    <location>
        <begin position="879"/>
        <end position="925"/>
    </location>
</feature>
<evidence type="ECO:0000313" key="5">
    <source>
        <dbReference type="EMBL" id="PVU88662.1"/>
    </source>
</evidence>
<dbReference type="AlphaFoldDB" id="A0A2T9Y8M2"/>
<feature type="compositionally biased region" description="Low complexity" evidence="3">
    <location>
        <begin position="837"/>
        <end position="855"/>
    </location>
</feature>
<feature type="domain" description="Mediator complex subunit 15 KIX" evidence="4">
    <location>
        <begin position="3"/>
        <end position="79"/>
    </location>
</feature>
<protein>
    <recommendedName>
        <fullName evidence="4">Mediator complex subunit 15 KIX domain-containing protein</fullName>
    </recommendedName>
</protein>
<feature type="compositionally biased region" description="Low complexity" evidence="3">
    <location>
        <begin position="911"/>
        <end position="925"/>
    </location>
</feature>
<dbReference type="InterPro" id="IPR008626">
    <property type="entry name" value="Mediator_Med15_fun"/>
</dbReference>
<feature type="region of interest" description="Disordered" evidence="3">
    <location>
        <begin position="362"/>
        <end position="409"/>
    </location>
</feature>
<dbReference type="EMBL" id="MBFR01000368">
    <property type="protein sequence ID" value="PVU88662.1"/>
    <property type="molecule type" value="Genomic_DNA"/>
</dbReference>
<dbReference type="GO" id="GO:0003712">
    <property type="term" value="F:transcription coregulator activity"/>
    <property type="evidence" value="ECO:0007669"/>
    <property type="project" value="InterPro"/>
</dbReference>
<dbReference type="STRING" id="133385.A0A2T9Y8M2"/>
<gene>
    <name evidence="5" type="ORF">BB561_005752</name>
</gene>
<dbReference type="GO" id="GO:0016592">
    <property type="term" value="C:mediator complex"/>
    <property type="evidence" value="ECO:0007669"/>
    <property type="project" value="InterPro"/>
</dbReference>
<proteinExistence type="predicted"/>
<evidence type="ECO:0000313" key="6">
    <source>
        <dbReference type="Proteomes" id="UP000245383"/>
    </source>
</evidence>
<feature type="compositionally biased region" description="Polar residues" evidence="3">
    <location>
        <begin position="323"/>
        <end position="334"/>
    </location>
</feature>
<evidence type="ECO:0000256" key="1">
    <source>
        <dbReference type="ARBA" id="ARBA00004123"/>
    </source>
</evidence>
<organism evidence="5 6">
    <name type="scientific">Smittium simulii</name>
    <dbReference type="NCBI Taxonomy" id="133385"/>
    <lineage>
        <taxon>Eukaryota</taxon>
        <taxon>Fungi</taxon>
        <taxon>Fungi incertae sedis</taxon>
        <taxon>Zoopagomycota</taxon>
        <taxon>Kickxellomycotina</taxon>
        <taxon>Harpellomycetes</taxon>
        <taxon>Harpellales</taxon>
        <taxon>Legeriomycetaceae</taxon>
        <taxon>Smittium</taxon>
    </lineage>
</organism>
<dbReference type="InterPro" id="IPR036529">
    <property type="entry name" value="KIX_dom_sf"/>
</dbReference>
<feature type="compositionally biased region" description="Low complexity" evidence="3">
    <location>
        <begin position="370"/>
        <end position="381"/>
    </location>
</feature>
<keyword evidence="6" id="KW-1185">Reference proteome</keyword>
<feature type="compositionally biased region" description="Basic residues" evidence="3">
    <location>
        <begin position="306"/>
        <end position="322"/>
    </location>
</feature>
<feature type="region of interest" description="Disordered" evidence="3">
    <location>
        <begin position="942"/>
        <end position="995"/>
    </location>
</feature>
<feature type="region of interest" description="Disordered" evidence="3">
    <location>
        <begin position="257"/>
        <end position="334"/>
    </location>
</feature>
<dbReference type="Pfam" id="PF16987">
    <property type="entry name" value="KIX_2"/>
    <property type="match status" value="1"/>
</dbReference>
<evidence type="ECO:0000256" key="3">
    <source>
        <dbReference type="SAM" id="MobiDB-lite"/>
    </source>
</evidence>
<dbReference type="InterPro" id="IPR036546">
    <property type="entry name" value="MED15_KIX"/>
</dbReference>
<reference evidence="5 6" key="1">
    <citation type="journal article" date="2018" name="MBio">
        <title>Comparative Genomics Reveals the Core Gene Toolbox for the Fungus-Insect Symbiosis.</title>
        <authorList>
            <person name="Wang Y."/>
            <person name="Stata M."/>
            <person name="Wang W."/>
            <person name="Stajich J.E."/>
            <person name="White M.M."/>
            <person name="Moncalvo J.M."/>
        </authorList>
    </citation>
    <scope>NUCLEOTIDE SEQUENCE [LARGE SCALE GENOMIC DNA]</scope>
    <source>
        <strain evidence="5 6">SWE-8-4</strain>
    </source>
</reference>
<feature type="compositionally biased region" description="Polar residues" evidence="3">
    <location>
        <begin position="257"/>
        <end position="274"/>
    </location>
</feature>
<keyword evidence="2" id="KW-0539">Nucleus</keyword>
<dbReference type="Gene3D" id="1.10.246.20">
    <property type="entry name" value="Coactivator CBP, KIX domain"/>
    <property type="match status" value="1"/>
</dbReference>
<sequence length="1146" mass="128277">MDNDWRNAFSTTERAAFINKLIMMLEMCIPNSDKAMIRAAATSFERGAYRIANNKQEYVQQFVQKFEELKSRFKGTNNNSSEKNPNTYLQNPNTQSVPLNSNNPGLIPQFNAQDPSRAPDFNPNYNSTNNTHFAANNLSNNINNQTRFEPNLAEAIKNLQGTDTNKKVPASISSALVMNYLQQQHQSLSQNPFDNGNNQSTNNETQLMQKIKKLQQLQNQQLSGQLQHPNLQNFNTTNNTNNVENSLKINQTSQNNTYQLNNSTTPLGSDNQPFLQSNQNNTTVNQSLNSNPNFSNQLKAKPKDLSKKRKVSTKKPSLKKPNTKNIPSSSLKLPTSPISLASSNNHINDAYPIINQGASTSRNIGFNQPSDNLNTNINDTINSREDNISPSSDAKNNEKSNPRSDLSNIPMNKIFNINVNNRKVGLSLQQIIQMRLVTQQKNDPNMSEQFSSLLKHFITQAQAQMQLEGGASKEIEPKSNTDLANNQQPTFDNSNSQTSLLINNSQSAQFDNPKITSTAKTNDQAINQGQDSYISNSFNEVSSHGNILTNRNIKSPLIDHKLTYNPLSNFNLDKQNNESSNFINNQDLLTNSLNPRNLSASIENTLKNNQNNQNTSNIETNNDLQHQIKNSLLDPSILSIKQNQISANDAYKVINILEQQIQKLHIKKTPINVNKEEQAKIRQILPILEVMFSQVQKVLPIVYIWNHDEKAMARILTMKVMFKDQLESTKLAMESQVNFEKLRKIQPTDLTSQSALERFQLATQKVVSDIRNEFLLSYSELDLIRTQLINLINQVKAEASLNNSMKSAHSNTSDKTKETLNTENELATNQPIEDSTLKLSPSRSRSSSSDSTDIPISVQINDKAFNKIDKNQEDDVNNLATIGKDKNGDKTVTNDPTSKKKSRKRSHSIGSTASDVQSISSDSSGDDIPLLKKHALLNKNNAMPISPFTKKKSETNMSNLLPNSPNDQNPNLVKSNAGNGTIKPPLSNVHTNKDSNQESIDFLDVNLASNDGKFPKITLPNSESTEYSDKAGSLITGLENIDKQLLSLLSLKDDIDLNSFINASGIKLPKFTDNDYHGYWNENKDKCPLLYLQQSKQKLDSSTKLDNLDTEIKLFKFVESISSSDSISLYNSTDTQFPSALFSDFF</sequence>
<comment type="subcellular location">
    <subcellularLocation>
        <location evidence="1">Nucleus</location>
    </subcellularLocation>
</comment>
<name>A0A2T9Y8M2_9FUNG</name>
<accession>A0A2T9Y8M2</accession>
<comment type="caution">
    <text evidence="5">The sequence shown here is derived from an EMBL/GenBank/DDBJ whole genome shotgun (WGS) entry which is preliminary data.</text>
</comment>
<dbReference type="GO" id="GO:0006357">
    <property type="term" value="P:regulation of transcription by RNA polymerase II"/>
    <property type="evidence" value="ECO:0007669"/>
    <property type="project" value="InterPro"/>
</dbReference>
<dbReference type="Pfam" id="PF05397">
    <property type="entry name" value="Med15_fungi"/>
    <property type="match status" value="1"/>
</dbReference>
<feature type="region of interest" description="Disordered" evidence="3">
    <location>
        <begin position="803"/>
        <end position="855"/>
    </location>
</feature>
<dbReference type="Proteomes" id="UP000245383">
    <property type="component" value="Unassembled WGS sequence"/>
</dbReference>
<feature type="compositionally biased region" description="Polar residues" evidence="3">
    <location>
        <begin position="821"/>
        <end position="833"/>
    </location>
</feature>
<dbReference type="OrthoDB" id="5585618at2759"/>
<feature type="compositionally biased region" description="Low complexity" evidence="3">
    <location>
        <begin position="275"/>
        <end position="291"/>
    </location>
</feature>
<feature type="compositionally biased region" description="Polar residues" evidence="3">
    <location>
        <begin position="955"/>
        <end position="979"/>
    </location>
</feature>
<evidence type="ECO:0000256" key="2">
    <source>
        <dbReference type="ARBA" id="ARBA00023242"/>
    </source>
</evidence>
<evidence type="ECO:0000259" key="4">
    <source>
        <dbReference type="Pfam" id="PF16987"/>
    </source>
</evidence>